<feature type="compositionally biased region" description="Polar residues" evidence="9">
    <location>
        <begin position="209"/>
        <end position="219"/>
    </location>
</feature>
<dbReference type="PANTHER" id="PTHR22611">
    <property type="entry name" value="PROTEIN NAKED CUTICLE"/>
    <property type="match status" value="1"/>
</dbReference>
<name>A0A8C4QM34_EPTBU</name>
<comment type="similarity">
    <text evidence="1 8">Belongs to the NKD family.</text>
</comment>
<evidence type="ECO:0000256" key="5">
    <source>
        <dbReference type="ARBA" id="ARBA00022723"/>
    </source>
</evidence>
<keyword evidence="3" id="KW-0963">Cytoplasm</keyword>
<keyword evidence="12" id="KW-1185">Reference proteome</keyword>
<keyword evidence="6 8" id="KW-0106">Calcium</keyword>
<evidence type="ECO:0000313" key="12">
    <source>
        <dbReference type="Proteomes" id="UP000694388"/>
    </source>
</evidence>
<feature type="compositionally biased region" description="Basic residues" evidence="9">
    <location>
        <begin position="1"/>
        <end position="10"/>
    </location>
</feature>
<evidence type="ECO:0000256" key="9">
    <source>
        <dbReference type="SAM" id="MobiDB-lite"/>
    </source>
</evidence>
<dbReference type="GO" id="GO:0090090">
    <property type="term" value="P:negative regulation of canonical Wnt signaling pathway"/>
    <property type="evidence" value="ECO:0007669"/>
    <property type="project" value="UniProtKB-ARBA"/>
</dbReference>
<keyword evidence="2 8" id="KW-1003">Cell membrane</keyword>
<dbReference type="Ensembl" id="ENSEBUT00000018133.1">
    <property type="protein sequence ID" value="ENSEBUP00000017557.1"/>
    <property type="gene ID" value="ENSEBUG00000010979.1"/>
</dbReference>
<dbReference type="GO" id="GO:0005886">
    <property type="term" value="C:plasma membrane"/>
    <property type="evidence" value="ECO:0007669"/>
    <property type="project" value="UniProtKB-SubCell"/>
</dbReference>
<evidence type="ECO:0000313" key="11">
    <source>
        <dbReference type="Ensembl" id="ENSEBUP00000017557.1"/>
    </source>
</evidence>
<evidence type="ECO:0000256" key="2">
    <source>
        <dbReference type="ARBA" id="ARBA00022475"/>
    </source>
</evidence>
<dbReference type="Gene3D" id="1.10.238.10">
    <property type="entry name" value="EF-hand"/>
    <property type="match status" value="1"/>
</dbReference>
<evidence type="ECO:0000256" key="1">
    <source>
        <dbReference type="ARBA" id="ARBA00007081"/>
    </source>
</evidence>
<keyword evidence="5 8" id="KW-0479">Metal-binding</keyword>
<feature type="region of interest" description="Disordered" evidence="9">
    <location>
        <begin position="179"/>
        <end position="219"/>
    </location>
</feature>
<reference evidence="11" key="1">
    <citation type="submission" date="2025-05" db="UniProtKB">
        <authorList>
            <consortium name="Ensembl"/>
        </authorList>
    </citation>
    <scope>IDENTIFICATION</scope>
</reference>
<proteinExistence type="inferred from homology"/>
<feature type="region of interest" description="Disordered" evidence="9">
    <location>
        <begin position="252"/>
        <end position="335"/>
    </location>
</feature>
<evidence type="ECO:0000256" key="6">
    <source>
        <dbReference type="ARBA" id="ARBA00022837"/>
    </source>
</evidence>
<dbReference type="OMA" id="RQEHHGK"/>
<sequence>MGKLHSKHAHLPAACRRRESPEGDSFVANAYVNQPGVEDLVTEQKGQTPSYKDFPYYEAKKDGFSEYALEAPISPEKVPLDYGRGKDGASSRKEVKHGSSARVAFHEVECDISMRDDNRQEWTFTLYDFDNSGKITREDIGSLMSTIYEVVDTSVNNNTNNSKTLKVKLTVTPDSKLQTNEVQQCPDQGRAKDRLEAGDEGRVAERKQQSQLRRQSGEQHLTQNLGRQCYCLDENVERRNHYLDLAGMENYTSRFEPSSPQPVRRTEHKAHRSRSQDTAAHRVDIAPTTTQSRPPRGSTDPCGSGSRARHVLSGHPGGPVMMSGPRGSKHRQPAPWSAAGAYGAFVTPQVQFVPPTSHKKHRQRVRDSYLSPTARPSQHQLYHVTGPQPGPPPHEAVWSPEAITSSPATVLLPGEAMTVPALQRHDHHHFHEHHHHHHYHHYYEA</sequence>
<evidence type="ECO:0000256" key="4">
    <source>
        <dbReference type="ARBA" id="ARBA00022687"/>
    </source>
</evidence>
<dbReference type="InterPro" id="IPR040140">
    <property type="entry name" value="Nkd-like"/>
</dbReference>
<dbReference type="GO" id="GO:0005737">
    <property type="term" value="C:cytoplasm"/>
    <property type="evidence" value="ECO:0007669"/>
    <property type="project" value="UniProtKB-SubCell"/>
</dbReference>
<keyword evidence="4 8" id="KW-0879">Wnt signaling pathway</keyword>
<dbReference type="InterPro" id="IPR018247">
    <property type="entry name" value="EF_Hand_1_Ca_BS"/>
</dbReference>
<dbReference type="GO" id="GO:0016055">
    <property type="term" value="P:Wnt signaling pathway"/>
    <property type="evidence" value="ECO:0007669"/>
    <property type="project" value="UniProtKB-UniRule"/>
</dbReference>
<evidence type="ECO:0000259" key="10">
    <source>
        <dbReference type="PROSITE" id="PS50222"/>
    </source>
</evidence>
<dbReference type="SUPFAM" id="SSF47473">
    <property type="entry name" value="EF-hand"/>
    <property type="match status" value="1"/>
</dbReference>
<evidence type="ECO:0000256" key="3">
    <source>
        <dbReference type="ARBA" id="ARBA00022490"/>
    </source>
</evidence>
<dbReference type="Ensembl" id="ENSEBUT00000018149.1">
    <property type="protein sequence ID" value="ENSEBUP00000017575.1"/>
    <property type="gene ID" value="ENSEBUG00000010979.1"/>
</dbReference>
<feature type="domain" description="EF-hand" evidence="10">
    <location>
        <begin position="115"/>
        <end position="150"/>
    </location>
</feature>
<dbReference type="GeneTree" id="ENSGT00440000033589"/>
<dbReference type="PROSITE" id="PS00018">
    <property type="entry name" value="EF_HAND_1"/>
    <property type="match status" value="1"/>
</dbReference>
<protein>
    <recommendedName>
        <fullName evidence="8">Protein naked cuticle homolog</fullName>
    </recommendedName>
</protein>
<accession>A0A8C4QM34</accession>
<dbReference type="InterPro" id="IPR002048">
    <property type="entry name" value="EF_hand_dom"/>
</dbReference>
<organism evidence="11 12">
    <name type="scientific">Eptatretus burgeri</name>
    <name type="common">Inshore hagfish</name>
    <dbReference type="NCBI Taxonomy" id="7764"/>
    <lineage>
        <taxon>Eukaryota</taxon>
        <taxon>Metazoa</taxon>
        <taxon>Chordata</taxon>
        <taxon>Craniata</taxon>
        <taxon>Vertebrata</taxon>
        <taxon>Cyclostomata</taxon>
        <taxon>Myxini</taxon>
        <taxon>Myxiniformes</taxon>
        <taxon>Myxinidae</taxon>
        <taxon>Eptatretinae</taxon>
        <taxon>Eptatretus</taxon>
    </lineage>
</organism>
<dbReference type="AlphaFoldDB" id="A0A8C4QM34"/>
<evidence type="ECO:0000256" key="7">
    <source>
        <dbReference type="ARBA" id="ARBA00023136"/>
    </source>
</evidence>
<feature type="compositionally biased region" description="Basic and acidic residues" evidence="9">
    <location>
        <begin position="189"/>
        <end position="208"/>
    </location>
</feature>
<dbReference type="GO" id="GO:0005509">
    <property type="term" value="F:calcium ion binding"/>
    <property type="evidence" value="ECO:0007669"/>
    <property type="project" value="InterPro"/>
</dbReference>
<dbReference type="Proteomes" id="UP000694388">
    <property type="component" value="Unplaced"/>
</dbReference>
<dbReference type="InterPro" id="IPR011992">
    <property type="entry name" value="EF-hand-dom_pair"/>
</dbReference>
<evidence type="ECO:0000256" key="8">
    <source>
        <dbReference type="RuleBase" id="RU367060"/>
    </source>
</evidence>
<comment type="function">
    <text evidence="8">Cell autonomous antagonist of the canonical Wnt signaling pathway.</text>
</comment>
<keyword evidence="7" id="KW-0472">Membrane</keyword>
<comment type="subcellular location">
    <subcellularLocation>
        <location evidence="8">Cell membrane</location>
    </subcellularLocation>
    <subcellularLocation>
        <location evidence="8">Cytoplasm</location>
    </subcellularLocation>
</comment>
<dbReference type="PROSITE" id="PS50222">
    <property type="entry name" value="EF_HAND_2"/>
    <property type="match status" value="1"/>
</dbReference>
<dbReference type="PANTHER" id="PTHR22611:SF9">
    <property type="entry name" value="PROTEIN NAKED CUTICLE"/>
    <property type="match status" value="1"/>
</dbReference>
<feature type="region of interest" description="Disordered" evidence="9">
    <location>
        <begin position="1"/>
        <end position="22"/>
    </location>
</feature>